<evidence type="ECO:0000313" key="3">
    <source>
        <dbReference type="Proteomes" id="UP000539111"/>
    </source>
</evidence>
<dbReference type="AlphaFoldDB" id="A0A7Z0A9P3"/>
<feature type="domain" description="PspA-associated" evidence="1">
    <location>
        <begin position="1"/>
        <end position="92"/>
    </location>
</feature>
<proteinExistence type="predicted"/>
<keyword evidence="3" id="KW-1185">Reference proteome</keyword>
<evidence type="ECO:0000313" key="2">
    <source>
        <dbReference type="EMBL" id="NYI65930.1"/>
    </source>
</evidence>
<dbReference type="Pfam" id="PF22743">
    <property type="entry name" value="PspAA"/>
    <property type="match status" value="1"/>
</dbReference>
<comment type="caution">
    <text evidence="2">The sequence shown here is derived from an EMBL/GenBank/DDBJ whole genome shotgun (WGS) entry which is preliminary data.</text>
</comment>
<accession>A0A7Z0A9P3</accession>
<reference evidence="2 3" key="1">
    <citation type="submission" date="2020-07" db="EMBL/GenBank/DDBJ databases">
        <title>Sequencing the genomes of 1000 actinobacteria strains.</title>
        <authorList>
            <person name="Klenk H.-P."/>
        </authorList>
    </citation>
    <scope>NUCLEOTIDE SEQUENCE [LARGE SCALE GENOMIC DNA]</scope>
    <source>
        <strain evidence="2 3">DSM 26341</strain>
    </source>
</reference>
<gene>
    <name evidence="2" type="ORF">BJY26_000236</name>
</gene>
<sequence length="93" mass="9872">MIIRILGEGQFDVPDDELGEVQAYDERLEAAVAAGDAEGTRVALTTLRERLLKAGTAVADDYLGASDIVVPYPDAGVDEVRELLNDDGLIPGT</sequence>
<name>A0A7Z0A9P3_9MICO</name>
<organism evidence="2 3">
    <name type="scientific">Spelaeicoccus albus</name>
    <dbReference type="NCBI Taxonomy" id="1280376"/>
    <lineage>
        <taxon>Bacteria</taxon>
        <taxon>Bacillati</taxon>
        <taxon>Actinomycetota</taxon>
        <taxon>Actinomycetes</taxon>
        <taxon>Micrococcales</taxon>
        <taxon>Brevibacteriaceae</taxon>
        <taxon>Spelaeicoccus</taxon>
    </lineage>
</organism>
<protein>
    <recommendedName>
        <fullName evidence="1">PspA-associated domain-containing protein</fullName>
    </recommendedName>
</protein>
<evidence type="ECO:0000259" key="1">
    <source>
        <dbReference type="Pfam" id="PF22743"/>
    </source>
</evidence>
<dbReference type="Proteomes" id="UP000539111">
    <property type="component" value="Unassembled WGS sequence"/>
</dbReference>
<dbReference type="RefSeq" id="WP_179424965.1">
    <property type="nucleotide sequence ID" value="NZ_JACBZP010000001.1"/>
</dbReference>
<dbReference type="EMBL" id="JACBZP010000001">
    <property type="protein sequence ID" value="NYI65930.1"/>
    <property type="molecule type" value="Genomic_DNA"/>
</dbReference>
<dbReference type="InterPro" id="IPR054437">
    <property type="entry name" value="PspA-assoc_dom"/>
</dbReference>